<feature type="compositionally biased region" description="Polar residues" evidence="1">
    <location>
        <begin position="124"/>
        <end position="139"/>
    </location>
</feature>
<evidence type="ECO:0000313" key="3">
    <source>
        <dbReference type="EMBL" id="ESL09321.1"/>
    </source>
</evidence>
<sequence length="236" mass="25618">MENARKQMEIIEYDVEHNTRGHHGRGKGAGSAEAVRLQRLQFHLGKLEQLLKSATNGDVDLDEVADIEERVWRFLLNETNSDEDDDDETIYCGFDLEDNHYEKSRGSGAEADDAATQDARKKSMTSSPTTTRASSQSAVKKTMASLTVGKVETAKRSARAPTTTASRAGGTSPTAAARAPAGGDTSPEAWEDSAGLLDDEMDKANTDTFGDDAMDIKSSWFFSRYGEGNKHFLASG</sequence>
<feature type="compositionally biased region" description="Low complexity" evidence="1">
    <location>
        <begin position="159"/>
        <end position="186"/>
    </location>
</feature>
<dbReference type="OrthoDB" id="249757at2759"/>
<feature type="domain" description="CCR4-Not complex component Not N-terminal" evidence="2">
    <location>
        <begin position="3"/>
        <end position="96"/>
    </location>
</feature>
<dbReference type="Pfam" id="PF04065">
    <property type="entry name" value="Not3"/>
    <property type="match status" value="1"/>
</dbReference>
<evidence type="ECO:0000313" key="4">
    <source>
        <dbReference type="Proteomes" id="UP000031737"/>
    </source>
</evidence>
<protein>
    <submittedName>
        <fullName evidence="3">NOT5 protein (NOT5)</fullName>
    </submittedName>
</protein>
<name>A0A061J599_TRYRA</name>
<dbReference type="EMBL" id="AUPL01002959">
    <property type="protein sequence ID" value="ESL09321.1"/>
    <property type="molecule type" value="Genomic_DNA"/>
</dbReference>
<evidence type="ECO:0000256" key="1">
    <source>
        <dbReference type="SAM" id="MobiDB-lite"/>
    </source>
</evidence>
<comment type="caution">
    <text evidence="3">The sequence shown here is derived from an EMBL/GenBank/DDBJ whole genome shotgun (WGS) entry which is preliminary data.</text>
</comment>
<dbReference type="VEuPathDB" id="TriTrypDB:TRSC58_02959"/>
<evidence type="ECO:0000259" key="2">
    <source>
        <dbReference type="Pfam" id="PF04065"/>
    </source>
</evidence>
<feature type="region of interest" description="Disordered" evidence="1">
    <location>
        <begin position="101"/>
        <end position="203"/>
    </location>
</feature>
<proteinExistence type="predicted"/>
<organism evidence="3 4">
    <name type="scientific">Trypanosoma rangeli SC58</name>
    <dbReference type="NCBI Taxonomy" id="429131"/>
    <lineage>
        <taxon>Eukaryota</taxon>
        <taxon>Discoba</taxon>
        <taxon>Euglenozoa</taxon>
        <taxon>Kinetoplastea</taxon>
        <taxon>Metakinetoplastina</taxon>
        <taxon>Trypanosomatida</taxon>
        <taxon>Trypanosomatidae</taxon>
        <taxon>Trypanosoma</taxon>
        <taxon>Herpetosoma</taxon>
    </lineage>
</organism>
<dbReference type="AlphaFoldDB" id="A0A061J599"/>
<accession>A0A061J599</accession>
<dbReference type="Proteomes" id="UP000031737">
    <property type="component" value="Unassembled WGS sequence"/>
</dbReference>
<keyword evidence="4" id="KW-1185">Reference proteome</keyword>
<reference evidence="3 4" key="1">
    <citation type="submission" date="2013-07" db="EMBL/GenBank/DDBJ databases">
        <authorList>
            <person name="Stoco P.H."/>
            <person name="Wagner G."/>
            <person name="Gerber A."/>
            <person name="Zaha A."/>
            <person name="Thompson C."/>
            <person name="Bartholomeu D.C."/>
            <person name="Luckemeyer D.D."/>
            <person name="Bahia D."/>
            <person name="Loreto E."/>
            <person name="Prestes E.B."/>
            <person name="Lima F.M."/>
            <person name="Rodrigues-Luiz G."/>
            <person name="Vallejo G.A."/>
            <person name="Filho J.F."/>
            <person name="Monteiro K.M."/>
            <person name="Tyler K.M."/>
            <person name="de Almeida L.G."/>
            <person name="Ortiz M.F."/>
            <person name="Siervo M.A."/>
            <person name="de Moraes M.H."/>
            <person name="Cunha O.L."/>
            <person name="Mendonca-Neto R."/>
            <person name="Silva R."/>
            <person name="Teixeira S.M."/>
            <person name="Murta S.M."/>
            <person name="Sincero T.C."/>
            <person name="Mendes T.A."/>
            <person name="Urmenyi T.P."/>
            <person name="Silva V.G."/>
            <person name="da Rocha W.D."/>
            <person name="Andersson B."/>
            <person name="Romanha A.J."/>
            <person name="Steindel M."/>
            <person name="de Vasconcelos A.T."/>
            <person name="Grisard E.C."/>
        </authorList>
    </citation>
    <scope>NUCLEOTIDE SEQUENCE [LARGE SCALE GENOMIC DNA]</scope>
    <source>
        <strain evidence="3 4">SC58</strain>
    </source>
</reference>
<dbReference type="InterPro" id="IPR007207">
    <property type="entry name" value="Not_N"/>
</dbReference>
<dbReference type="GO" id="GO:0005634">
    <property type="term" value="C:nucleus"/>
    <property type="evidence" value="ECO:0007669"/>
    <property type="project" value="InterPro"/>
</dbReference>
<gene>
    <name evidence="3" type="ORF">TRSC58_02959</name>
</gene>
<dbReference type="GO" id="GO:0006355">
    <property type="term" value="P:regulation of DNA-templated transcription"/>
    <property type="evidence" value="ECO:0007669"/>
    <property type="project" value="InterPro"/>
</dbReference>